<dbReference type="Proteomes" id="UP000019678">
    <property type="component" value="Unassembled WGS sequence"/>
</dbReference>
<evidence type="ECO:0008006" key="3">
    <source>
        <dbReference type="Google" id="ProtNLM"/>
    </source>
</evidence>
<dbReference type="AlphaFoldDB" id="A0A017SWV3"/>
<sequence>MLDHRARRAVASSLTVLALCGCAAHGERAEVPPCLPAAPGPASASAASAAASVTSGPSDAFLLTIFLRHDQTKTLDQINEHLDRSGYRQSFPPEGTEVVSWYVMMGVGQVVTLRVPPDKLRTVNVAIERGAWGAFRTEFYPTYDYVPIWKAQRAAAGR</sequence>
<gene>
    <name evidence="1" type="ORF">CAP_8758</name>
</gene>
<dbReference type="EMBL" id="ASRX01000091">
    <property type="protein sequence ID" value="EYF01045.1"/>
    <property type="molecule type" value="Genomic_DNA"/>
</dbReference>
<dbReference type="STRING" id="1192034.CAP_8758"/>
<protein>
    <recommendedName>
        <fullName evidence="3">Lipoprotein</fullName>
    </recommendedName>
</protein>
<evidence type="ECO:0000313" key="2">
    <source>
        <dbReference type="Proteomes" id="UP000019678"/>
    </source>
</evidence>
<reference evidence="1 2" key="1">
    <citation type="submission" date="2013-05" db="EMBL/GenBank/DDBJ databases">
        <title>Genome assembly of Chondromyces apiculatus DSM 436.</title>
        <authorList>
            <person name="Sharma G."/>
            <person name="Khatri I."/>
            <person name="Kaur C."/>
            <person name="Mayilraj S."/>
            <person name="Subramanian S."/>
        </authorList>
    </citation>
    <scope>NUCLEOTIDE SEQUENCE [LARGE SCALE GENOMIC DNA]</scope>
    <source>
        <strain evidence="1 2">DSM 436</strain>
    </source>
</reference>
<evidence type="ECO:0000313" key="1">
    <source>
        <dbReference type="EMBL" id="EYF01045.1"/>
    </source>
</evidence>
<dbReference type="RefSeq" id="WP_156041507.1">
    <property type="nucleotide sequence ID" value="NZ_ASRX01000091.1"/>
</dbReference>
<comment type="caution">
    <text evidence="1">The sequence shown here is derived from an EMBL/GenBank/DDBJ whole genome shotgun (WGS) entry which is preliminary data.</text>
</comment>
<keyword evidence="2" id="KW-1185">Reference proteome</keyword>
<organism evidence="1 2">
    <name type="scientific">Chondromyces apiculatus DSM 436</name>
    <dbReference type="NCBI Taxonomy" id="1192034"/>
    <lineage>
        <taxon>Bacteria</taxon>
        <taxon>Pseudomonadati</taxon>
        <taxon>Myxococcota</taxon>
        <taxon>Polyangia</taxon>
        <taxon>Polyangiales</taxon>
        <taxon>Polyangiaceae</taxon>
        <taxon>Chondromyces</taxon>
    </lineage>
</organism>
<proteinExistence type="predicted"/>
<accession>A0A017SWV3</accession>
<name>A0A017SWV3_9BACT</name>
<dbReference type="eggNOG" id="ENOG5032S7C">
    <property type="taxonomic scope" value="Bacteria"/>
</dbReference>
<dbReference type="PROSITE" id="PS51257">
    <property type="entry name" value="PROKAR_LIPOPROTEIN"/>
    <property type="match status" value="1"/>
</dbReference>
<dbReference type="OrthoDB" id="767859at2"/>